<accession>X1H803</accession>
<evidence type="ECO:0000313" key="2">
    <source>
        <dbReference type="EMBL" id="GAH66341.1"/>
    </source>
</evidence>
<dbReference type="AlphaFoldDB" id="X1H803"/>
<protein>
    <submittedName>
        <fullName evidence="2">Uncharacterized protein</fullName>
    </submittedName>
</protein>
<keyword evidence="1" id="KW-0472">Membrane</keyword>
<keyword evidence="1" id="KW-1133">Transmembrane helix</keyword>
<evidence type="ECO:0000256" key="1">
    <source>
        <dbReference type="SAM" id="Phobius"/>
    </source>
</evidence>
<sequence length="191" mass="20814">MSKTLIAIIVIIIVAGLGYWIYQSTLAPEELTEKEQACINSGGEVLTSLCCKATGDFPNLCLIGPCGCSPENSHEVKVCDCGEKKCFDGNTCVPEVYSFNDCIKAGYPVMESYPRQCKTPDGRTFTEGEEHCIAPTGESMSLFEAMQIAITSECGDQLRDYLEFATCNADTGTWWIDLDIEKEGCNPACVV</sequence>
<feature type="transmembrane region" description="Helical" evidence="1">
    <location>
        <begin position="5"/>
        <end position="22"/>
    </location>
</feature>
<keyword evidence="1" id="KW-0812">Transmembrane</keyword>
<dbReference type="EMBL" id="BARU01026748">
    <property type="protein sequence ID" value="GAH66341.1"/>
    <property type="molecule type" value="Genomic_DNA"/>
</dbReference>
<name>X1H803_9ZZZZ</name>
<reference evidence="2" key="1">
    <citation type="journal article" date="2014" name="Front. Microbiol.">
        <title>High frequency of phylogenetically diverse reductive dehalogenase-homologous genes in deep subseafloor sedimentary metagenomes.</title>
        <authorList>
            <person name="Kawai M."/>
            <person name="Futagami T."/>
            <person name="Toyoda A."/>
            <person name="Takaki Y."/>
            <person name="Nishi S."/>
            <person name="Hori S."/>
            <person name="Arai W."/>
            <person name="Tsubouchi T."/>
            <person name="Morono Y."/>
            <person name="Uchiyama I."/>
            <person name="Ito T."/>
            <person name="Fujiyama A."/>
            <person name="Inagaki F."/>
            <person name="Takami H."/>
        </authorList>
    </citation>
    <scope>NUCLEOTIDE SEQUENCE</scope>
    <source>
        <strain evidence="2">Expedition CK06-06</strain>
    </source>
</reference>
<proteinExistence type="predicted"/>
<comment type="caution">
    <text evidence="2">The sequence shown here is derived from an EMBL/GenBank/DDBJ whole genome shotgun (WGS) entry which is preliminary data.</text>
</comment>
<organism evidence="2">
    <name type="scientific">marine sediment metagenome</name>
    <dbReference type="NCBI Taxonomy" id="412755"/>
    <lineage>
        <taxon>unclassified sequences</taxon>
        <taxon>metagenomes</taxon>
        <taxon>ecological metagenomes</taxon>
    </lineage>
</organism>
<gene>
    <name evidence="2" type="ORF">S03H2_42929</name>
</gene>
<feature type="non-terminal residue" evidence="2">
    <location>
        <position position="191"/>
    </location>
</feature>